<evidence type="ECO:0000256" key="5">
    <source>
        <dbReference type="SAM" id="Phobius"/>
    </source>
</evidence>
<keyword evidence="5" id="KW-0472">Membrane</keyword>
<sequence length="399" mass="41583">MSAPPFADWTLAFLQVLYRAQVALAQVLRVAGATGDADGQAAWPWPQRIALETLRIDAGLTRQLALAFALTALAAAFALAALVLRRRRVVWAGAAVLAGVCAPWPPAALWLAPAVPTSFQRSPAPLSVTNLTRGAQLYGRHCVACHGADGRGEGPLAASLAHWPPTFAGTLLARRLDGELYWRVRHGLHDAQRTASTPGFDTTFSAPDTWALLDYLKALAAGSGAQAGGAWPAPVALPALDVRCGEHGAIQALERWRDGQRVRVVALAPGAPPPAEDARWQTLLVTRDAVAPPAAHGRANCIAATADAWRVFATIAGLAPDALGGTQFLADRAGWLRARALPGQAGWSDADLLCRAGDAGPAAAAPGIAGSTAGRDPLTALLLRFDADPVRDVQAGLPH</sequence>
<reference evidence="7 8" key="1">
    <citation type="submission" date="2019-09" db="EMBL/GenBank/DDBJ databases">
        <title>Draft genome sequences of 48 bacterial type strains from the CCUG.</title>
        <authorList>
            <person name="Tunovic T."/>
            <person name="Pineiro-Iglesias B."/>
            <person name="Unosson C."/>
            <person name="Inganas E."/>
            <person name="Ohlen M."/>
            <person name="Cardew S."/>
            <person name="Jensie-Markopoulos S."/>
            <person name="Salva-Serra F."/>
            <person name="Jaen-Luchoro D."/>
            <person name="Karlsson R."/>
            <person name="Svensson-Stadler L."/>
            <person name="Chun J."/>
            <person name="Moore E."/>
        </authorList>
    </citation>
    <scope>NUCLEOTIDE SEQUENCE [LARGE SCALE GENOMIC DNA]</scope>
    <source>
        <strain evidence="7 8">CCUG 65686</strain>
    </source>
</reference>
<dbReference type="Pfam" id="PF00034">
    <property type="entry name" value="Cytochrom_C"/>
    <property type="match status" value="1"/>
</dbReference>
<dbReference type="AlphaFoldDB" id="A0A6L3MNX5"/>
<accession>A0A6L3MNX5</accession>
<dbReference type="GO" id="GO:0009055">
    <property type="term" value="F:electron transfer activity"/>
    <property type="evidence" value="ECO:0007669"/>
    <property type="project" value="InterPro"/>
</dbReference>
<dbReference type="Gene3D" id="1.10.760.10">
    <property type="entry name" value="Cytochrome c-like domain"/>
    <property type="match status" value="1"/>
</dbReference>
<evidence type="ECO:0000256" key="2">
    <source>
        <dbReference type="ARBA" id="ARBA00022723"/>
    </source>
</evidence>
<organism evidence="7 8">
    <name type="scientific">Burkholderia stagnalis</name>
    <dbReference type="NCBI Taxonomy" id="1503054"/>
    <lineage>
        <taxon>Bacteria</taxon>
        <taxon>Pseudomonadati</taxon>
        <taxon>Pseudomonadota</taxon>
        <taxon>Betaproteobacteria</taxon>
        <taxon>Burkholderiales</taxon>
        <taxon>Burkholderiaceae</taxon>
        <taxon>Burkholderia</taxon>
        <taxon>Burkholderia cepacia complex</taxon>
    </lineage>
</organism>
<evidence type="ECO:0000256" key="4">
    <source>
        <dbReference type="PROSITE-ProRule" id="PRU00433"/>
    </source>
</evidence>
<dbReference type="InterPro" id="IPR009056">
    <property type="entry name" value="Cyt_c-like_dom"/>
</dbReference>
<keyword evidence="5" id="KW-1133">Transmembrane helix</keyword>
<evidence type="ECO:0000313" key="7">
    <source>
        <dbReference type="EMBL" id="KAB0633664.1"/>
    </source>
</evidence>
<name>A0A6L3MNX5_9BURK</name>
<keyword evidence="2 4" id="KW-0479">Metal-binding</keyword>
<evidence type="ECO:0000256" key="3">
    <source>
        <dbReference type="ARBA" id="ARBA00023004"/>
    </source>
</evidence>
<dbReference type="Proteomes" id="UP000473470">
    <property type="component" value="Unassembled WGS sequence"/>
</dbReference>
<feature type="domain" description="Cytochrome c" evidence="6">
    <location>
        <begin position="129"/>
        <end position="220"/>
    </location>
</feature>
<keyword evidence="1 4" id="KW-0349">Heme</keyword>
<dbReference type="EMBL" id="VZOK01000063">
    <property type="protein sequence ID" value="KAB0633664.1"/>
    <property type="molecule type" value="Genomic_DNA"/>
</dbReference>
<protein>
    <submittedName>
        <fullName evidence="7">C-type cytochrome</fullName>
    </submittedName>
</protein>
<dbReference type="PROSITE" id="PS51007">
    <property type="entry name" value="CYTC"/>
    <property type="match status" value="1"/>
</dbReference>
<evidence type="ECO:0000259" key="6">
    <source>
        <dbReference type="PROSITE" id="PS51007"/>
    </source>
</evidence>
<keyword evidence="5" id="KW-0812">Transmembrane</keyword>
<dbReference type="RefSeq" id="WP_059883681.1">
    <property type="nucleotide sequence ID" value="NZ_CABVPM010000068.1"/>
</dbReference>
<evidence type="ECO:0000313" key="8">
    <source>
        <dbReference type="Proteomes" id="UP000473470"/>
    </source>
</evidence>
<keyword evidence="3 4" id="KW-0408">Iron</keyword>
<comment type="caution">
    <text evidence="7">The sequence shown here is derived from an EMBL/GenBank/DDBJ whole genome shotgun (WGS) entry which is preliminary data.</text>
</comment>
<gene>
    <name evidence="7" type="ORF">F7R25_28975</name>
</gene>
<dbReference type="GO" id="GO:0020037">
    <property type="term" value="F:heme binding"/>
    <property type="evidence" value="ECO:0007669"/>
    <property type="project" value="InterPro"/>
</dbReference>
<feature type="transmembrane region" description="Helical" evidence="5">
    <location>
        <begin position="91"/>
        <end position="112"/>
    </location>
</feature>
<proteinExistence type="predicted"/>
<dbReference type="InterPro" id="IPR036909">
    <property type="entry name" value="Cyt_c-like_dom_sf"/>
</dbReference>
<feature type="transmembrane region" description="Helical" evidence="5">
    <location>
        <begin position="64"/>
        <end position="84"/>
    </location>
</feature>
<dbReference type="SUPFAM" id="SSF46626">
    <property type="entry name" value="Cytochrome c"/>
    <property type="match status" value="1"/>
</dbReference>
<evidence type="ECO:0000256" key="1">
    <source>
        <dbReference type="ARBA" id="ARBA00022617"/>
    </source>
</evidence>
<dbReference type="GO" id="GO:0046872">
    <property type="term" value="F:metal ion binding"/>
    <property type="evidence" value="ECO:0007669"/>
    <property type="project" value="UniProtKB-KW"/>
</dbReference>